<dbReference type="Pfam" id="PF13561">
    <property type="entry name" value="adh_short_C2"/>
    <property type="match status" value="1"/>
</dbReference>
<dbReference type="Gene3D" id="3.40.50.720">
    <property type="entry name" value="NAD(P)-binding Rossmann-like Domain"/>
    <property type="match status" value="1"/>
</dbReference>
<dbReference type="SUPFAM" id="SSF51735">
    <property type="entry name" value="NAD(P)-binding Rossmann-fold domains"/>
    <property type="match status" value="1"/>
</dbReference>
<sequence>MEAITGRQAKTAVVTGGARGIGRAIAERLLHDGCRVLIFDIDRHTGTRTASELDESGRAVFYHVDVGNEASVKAAFEDMRGNGHDPIDVVVNNAGIPQSFGDPIHRLDIARWNLYLAVNLTSVVLTAKYAHALFREGRGVIVNIASTRFHQPDRNSFTHTASKGGMVSLTHSLAVGLGPNIRVNCVSPGWVSTRDDLPMLKDQPRHPAGREGRPEDIASLVSWLVSDQAGSVTGQNFIA</sequence>
<evidence type="ECO:0000256" key="1">
    <source>
        <dbReference type="ARBA" id="ARBA00006484"/>
    </source>
</evidence>
<dbReference type="PRINTS" id="PR00081">
    <property type="entry name" value="GDHRDH"/>
</dbReference>
<dbReference type="InterPro" id="IPR036291">
    <property type="entry name" value="NAD(P)-bd_dom_sf"/>
</dbReference>
<protein>
    <submittedName>
        <fullName evidence="3">Putative Oxidoreductase, short chain dehydrogenase/reductase family (NAD(P)-binding domain superfamily)</fullName>
        <ecNumber evidence="3">1.-.-.-</ecNumber>
    </submittedName>
</protein>
<gene>
    <name evidence="3" type="ORF">SCFA_1170002</name>
</gene>
<dbReference type="InterPro" id="IPR002347">
    <property type="entry name" value="SDR_fam"/>
</dbReference>
<evidence type="ECO:0000256" key="2">
    <source>
        <dbReference type="ARBA" id="ARBA00023002"/>
    </source>
</evidence>
<dbReference type="PRINTS" id="PR00080">
    <property type="entry name" value="SDRFAMILY"/>
</dbReference>
<dbReference type="AlphaFoldDB" id="A0A485LVQ6"/>
<dbReference type="EC" id="1.-.-.-" evidence="3"/>
<keyword evidence="2 3" id="KW-0560">Oxidoreductase</keyword>
<accession>A0A485LVQ6</accession>
<evidence type="ECO:0000313" key="3">
    <source>
        <dbReference type="EMBL" id="VFU11846.1"/>
    </source>
</evidence>
<proteinExistence type="inferred from homology"/>
<dbReference type="FunFam" id="3.40.50.720:FF:000084">
    <property type="entry name" value="Short-chain dehydrogenase reductase"/>
    <property type="match status" value="1"/>
</dbReference>
<dbReference type="PANTHER" id="PTHR42760">
    <property type="entry name" value="SHORT-CHAIN DEHYDROGENASES/REDUCTASES FAMILY MEMBER"/>
    <property type="match status" value="1"/>
</dbReference>
<dbReference type="EMBL" id="CAADRM010000021">
    <property type="protein sequence ID" value="VFU11846.1"/>
    <property type="molecule type" value="Genomic_DNA"/>
</dbReference>
<comment type="similarity">
    <text evidence="1">Belongs to the short-chain dehydrogenases/reductases (SDR) family.</text>
</comment>
<dbReference type="GO" id="GO:0016616">
    <property type="term" value="F:oxidoreductase activity, acting on the CH-OH group of donors, NAD or NADP as acceptor"/>
    <property type="evidence" value="ECO:0007669"/>
    <property type="project" value="TreeGrafter"/>
</dbReference>
<name>A0A485LVQ6_9ZZZZ</name>
<dbReference type="CDD" id="cd05233">
    <property type="entry name" value="SDR_c"/>
    <property type="match status" value="1"/>
</dbReference>
<organism evidence="3">
    <name type="scientific">anaerobic digester metagenome</name>
    <dbReference type="NCBI Taxonomy" id="1263854"/>
    <lineage>
        <taxon>unclassified sequences</taxon>
        <taxon>metagenomes</taxon>
        <taxon>ecological metagenomes</taxon>
    </lineage>
</organism>
<dbReference type="PANTHER" id="PTHR42760:SF133">
    <property type="entry name" value="3-OXOACYL-[ACYL-CARRIER-PROTEIN] REDUCTASE"/>
    <property type="match status" value="1"/>
</dbReference>
<reference evidence="3" key="1">
    <citation type="submission" date="2019-03" db="EMBL/GenBank/DDBJ databases">
        <authorList>
            <person name="Hao L."/>
        </authorList>
    </citation>
    <scope>NUCLEOTIDE SEQUENCE</scope>
</reference>